<dbReference type="GO" id="GO:0050313">
    <property type="term" value="F:sulfur dioxygenase activity"/>
    <property type="evidence" value="ECO:0007669"/>
    <property type="project" value="InterPro"/>
</dbReference>
<dbReference type="GO" id="GO:0046872">
    <property type="term" value="F:metal ion binding"/>
    <property type="evidence" value="ECO:0007669"/>
    <property type="project" value="UniProtKB-KW"/>
</dbReference>
<dbReference type="SUPFAM" id="SSF52821">
    <property type="entry name" value="Rhodanese/Cell cycle control phosphatase"/>
    <property type="match status" value="2"/>
</dbReference>
<dbReference type="AlphaFoldDB" id="A0A073B318"/>
<dbReference type="InterPro" id="IPR001763">
    <property type="entry name" value="Rhodanese-like_dom"/>
</dbReference>
<keyword evidence="1" id="KW-0479">Metal-binding</keyword>
<feature type="domain" description="Rhodanese" evidence="2">
    <location>
        <begin position="261"/>
        <end position="291"/>
    </location>
</feature>
<evidence type="ECO:0000313" key="3">
    <source>
        <dbReference type="EMBL" id="KEI45966.1"/>
    </source>
</evidence>
<dbReference type="Pfam" id="PF00581">
    <property type="entry name" value="Rhodanese"/>
    <property type="match status" value="1"/>
</dbReference>
<dbReference type="Pfam" id="PF00753">
    <property type="entry name" value="Lactamase_B"/>
    <property type="match status" value="1"/>
</dbReference>
<dbReference type="GO" id="GO:0006749">
    <property type="term" value="P:glutathione metabolic process"/>
    <property type="evidence" value="ECO:0007669"/>
    <property type="project" value="InterPro"/>
</dbReference>
<gene>
    <name evidence="3" type="ORF">GU90_00865</name>
</gene>
<dbReference type="InterPro" id="IPR001279">
    <property type="entry name" value="Metallo-B-lactamas"/>
</dbReference>
<dbReference type="InterPro" id="IPR036866">
    <property type="entry name" value="RibonucZ/Hydroxyglut_hydro"/>
</dbReference>
<dbReference type="InterPro" id="IPR044528">
    <property type="entry name" value="POD-like_MBL-fold"/>
</dbReference>
<dbReference type="Proteomes" id="UP000031419">
    <property type="component" value="Unassembled WGS sequence"/>
</dbReference>
<protein>
    <submittedName>
        <fullName evidence="3">Beta-lactamase</fullName>
    </submittedName>
</protein>
<dbReference type="Gene3D" id="3.60.15.10">
    <property type="entry name" value="Ribonuclease Z/Hydroxyacylglutathione hydrolase-like"/>
    <property type="match status" value="1"/>
</dbReference>
<dbReference type="CDD" id="cd07724">
    <property type="entry name" value="POD-like_MBL-fold"/>
    <property type="match status" value="1"/>
</dbReference>
<feature type="domain" description="Rhodanese" evidence="2">
    <location>
        <begin position="361"/>
        <end position="447"/>
    </location>
</feature>
<sequence length="449" mass="47888">MPAVEVISTPSLGDRSYVVADGGAAVVVDPQRDVDRVLAVAGQFGARITAVLETHLPHDYLSGGLELSRLTGAPYWVPAGSGVSFDHHPVAEGEVLPLGLRSRLRAVATPGHAFNHHAYVLEEGDRAVGVFTGGSLLFGTTGRADLVGPEHSEELAREQHESAHKLARLLPDDAQLWPTHVTGDFCLASRSVGQQGTIGQQKKVNPVFSLSADAFVEHLLSGVGPVPGYFQRLVEDNRVGPPPVSLQVEEPVGPAELARRLAAGYLVVDVRDRQRYARSHLAGTVSFGLDNSLVPWLGWLVDPGEPVTVVAEDEQQVAAARRELVRIGVDHAVAVGTPQELATGLNALRSLPVARFADLGQADVEVVLDVRGRREWRQQHVRGAVHVPLWELPRRLSQIPDGTVWVHCSGGNRAVTAASLLARHGREVVAVDDSIAAAQTAGLALASDV</sequence>
<name>A0A073B318_9PSEU</name>
<reference evidence="3 4" key="1">
    <citation type="submission" date="2014-06" db="EMBL/GenBank/DDBJ databases">
        <title>Saccharopolyspora rectivirgula DSM-43113 Genome sequencing.</title>
        <authorList>
            <person name="Barrera C."/>
            <person name="Millon L."/>
            <person name="Rognon B."/>
            <person name="Zaugg C."/>
            <person name="Monod M."/>
        </authorList>
    </citation>
    <scope>NUCLEOTIDE SEQUENCE [LARGE SCALE GENOMIC DNA]</scope>
    <source>
        <strain evidence="3 4">DSM 43113</strain>
    </source>
</reference>
<comment type="caution">
    <text evidence="3">The sequence shown here is derived from an EMBL/GenBank/DDBJ whole genome shotgun (WGS) entry which is preliminary data.</text>
</comment>
<evidence type="ECO:0000259" key="2">
    <source>
        <dbReference type="PROSITE" id="PS50206"/>
    </source>
</evidence>
<dbReference type="eggNOG" id="COG0491">
    <property type="taxonomic scope" value="Bacteria"/>
</dbReference>
<dbReference type="PANTHER" id="PTHR43084:SF1">
    <property type="entry name" value="PERSULFIDE DIOXYGENASE ETHE1, MITOCHONDRIAL"/>
    <property type="match status" value="1"/>
</dbReference>
<dbReference type="OrthoDB" id="3196337at2"/>
<dbReference type="SMART" id="SM00450">
    <property type="entry name" value="RHOD"/>
    <property type="match status" value="2"/>
</dbReference>
<dbReference type="PROSITE" id="PS50206">
    <property type="entry name" value="RHODANESE_3"/>
    <property type="match status" value="2"/>
</dbReference>
<evidence type="ECO:0000256" key="1">
    <source>
        <dbReference type="ARBA" id="ARBA00022723"/>
    </source>
</evidence>
<dbReference type="SMART" id="SM00849">
    <property type="entry name" value="Lactamase_B"/>
    <property type="match status" value="1"/>
</dbReference>
<dbReference type="RefSeq" id="WP_029721163.1">
    <property type="nucleotide sequence ID" value="NZ_JAJUIW010000029.1"/>
</dbReference>
<dbReference type="eggNOG" id="COG0607">
    <property type="taxonomic scope" value="Bacteria"/>
</dbReference>
<dbReference type="STRING" id="28042.GU90_00865"/>
<evidence type="ECO:0000313" key="4">
    <source>
        <dbReference type="Proteomes" id="UP000031419"/>
    </source>
</evidence>
<organism evidence="3 4">
    <name type="scientific">Saccharopolyspora rectivirgula</name>
    <dbReference type="NCBI Taxonomy" id="28042"/>
    <lineage>
        <taxon>Bacteria</taxon>
        <taxon>Bacillati</taxon>
        <taxon>Actinomycetota</taxon>
        <taxon>Actinomycetes</taxon>
        <taxon>Pseudonocardiales</taxon>
        <taxon>Pseudonocardiaceae</taxon>
        <taxon>Saccharopolyspora</taxon>
    </lineage>
</organism>
<dbReference type="InterPro" id="IPR036873">
    <property type="entry name" value="Rhodanese-like_dom_sf"/>
</dbReference>
<accession>A0A073B318</accession>
<dbReference type="EMBL" id="JNVU01000004">
    <property type="protein sequence ID" value="KEI45966.1"/>
    <property type="molecule type" value="Genomic_DNA"/>
</dbReference>
<dbReference type="SUPFAM" id="SSF56281">
    <property type="entry name" value="Metallo-hydrolase/oxidoreductase"/>
    <property type="match status" value="1"/>
</dbReference>
<dbReference type="CDD" id="cd00158">
    <property type="entry name" value="RHOD"/>
    <property type="match status" value="2"/>
</dbReference>
<keyword evidence="4" id="KW-1185">Reference proteome</keyword>
<dbReference type="Gene3D" id="3.40.250.10">
    <property type="entry name" value="Rhodanese-like domain"/>
    <property type="match status" value="2"/>
</dbReference>
<proteinExistence type="predicted"/>
<dbReference type="InterPro" id="IPR051682">
    <property type="entry name" value="Mito_Persulfide_Diox"/>
</dbReference>
<dbReference type="GO" id="GO:0070813">
    <property type="term" value="P:hydrogen sulfide metabolic process"/>
    <property type="evidence" value="ECO:0007669"/>
    <property type="project" value="TreeGrafter"/>
</dbReference>
<dbReference type="PANTHER" id="PTHR43084">
    <property type="entry name" value="PERSULFIDE DIOXYGENASE ETHE1"/>
    <property type="match status" value="1"/>
</dbReference>